<keyword evidence="5" id="KW-0175">Coiled coil</keyword>
<feature type="coiled-coil region" evidence="5">
    <location>
        <begin position="709"/>
        <end position="757"/>
    </location>
</feature>
<feature type="region of interest" description="Disordered" evidence="6">
    <location>
        <begin position="863"/>
        <end position="891"/>
    </location>
</feature>
<dbReference type="Proteomes" id="UP001318860">
    <property type="component" value="Unassembled WGS sequence"/>
</dbReference>
<dbReference type="Pfam" id="PF00225">
    <property type="entry name" value="Kinesin"/>
    <property type="match status" value="1"/>
</dbReference>
<evidence type="ECO:0000313" key="8">
    <source>
        <dbReference type="EMBL" id="KAK6125865.1"/>
    </source>
</evidence>
<feature type="coiled-coil region" evidence="5">
    <location>
        <begin position="317"/>
        <end position="344"/>
    </location>
</feature>
<evidence type="ECO:0000256" key="5">
    <source>
        <dbReference type="SAM" id="Coils"/>
    </source>
</evidence>
<feature type="binding site" evidence="4">
    <location>
        <begin position="474"/>
        <end position="481"/>
    </location>
    <ligand>
        <name>ATP</name>
        <dbReference type="ChEBI" id="CHEBI:30616"/>
    </ligand>
</feature>
<feature type="region of interest" description="Disordered" evidence="6">
    <location>
        <begin position="938"/>
        <end position="1017"/>
    </location>
</feature>
<dbReference type="EMBL" id="JABTTQ020002086">
    <property type="protein sequence ID" value="KAK6125865.1"/>
    <property type="molecule type" value="Genomic_DNA"/>
</dbReference>
<dbReference type="InterPro" id="IPR036961">
    <property type="entry name" value="Kinesin_motor_dom_sf"/>
</dbReference>
<keyword evidence="9" id="KW-1185">Reference proteome</keyword>
<keyword evidence="3 4" id="KW-0505">Motor protein</keyword>
<feature type="compositionally biased region" description="Polar residues" evidence="6">
    <location>
        <begin position="953"/>
        <end position="962"/>
    </location>
</feature>
<dbReference type="PRINTS" id="PR00380">
    <property type="entry name" value="KINESINHEAVY"/>
</dbReference>
<feature type="compositionally biased region" description="Polar residues" evidence="6">
    <location>
        <begin position="867"/>
        <end position="887"/>
    </location>
</feature>
<protein>
    <recommendedName>
        <fullName evidence="7">Kinesin motor domain-containing protein</fullName>
    </recommendedName>
</protein>
<feature type="compositionally biased region" description="Basic and acidic residues" evidence="6">
    <location>
        <begin position="963"/>
        <end position="972"/>
    </location>
</feature>
<dbReference type="PANTHER" id="PTHR47972">
    <property type="entry name" value="KINESIN-LIKE PROTEIN KLP-3"/>
    <property type="match status" value="1"/>
</dbReference>
<evidence type="ECO:0000313" key="9">
    <source>
        <dbReference type="Proteomes" id="UP001318860"/>
    </source>
</evidence>
<evidence type="ECO:0000256" key="3">
    <source>
        <dbReference type="ARBA" id="ARBA00023175"/>
    </source>
</evidence>
<dbReference type="InterPro" id="IPR027640">
    <property type="entry name" value="Kinesin-like_fam"/>
</dbReference>
<dbReference type="InterPro" id="IPR027417">
    <property type="entry name" value="P-loop_NTPase"/>
</dbReference>
<feature type="compositionally biased region" description="Basic and acidic residues" evidence="6">
    <location>
        <begin position="1005"/>
        <end position="1017"/>
    </location>
</feature>
<sequence>MENYELNSFQQKPEFHFPEPSVSSSGLDWEKAKNLNQETEVLAMEEDENEESLADLMVCDSGSRLVPSGFTNPCCTEEIVLFVNAGAMAPMESDSGVKFLADKFFEGGDTFQTEEFINDGGHCSFIYQSARLGNFCYRIDNLPPGDYFLDLHFILSDFDIFSIVGSNKPLQLVGARAAIKDDGILVLKFEGILGSPVVSGICVRRAPKKSASQMNREYFVCKNCSTEIEYPSAQKRVLRTKSIAKYEKNIQDLKDMLERKTDECYQSWMSWTAANEQLEKVRMELDNKTFRTYSLDQTLERQADKIRDISSKYEHDQKSWKAAINSLEQKVKVMKREHSQLSREAHECVDSIPDLHKMVFAVQALDLKVKYNEEQIKRRKLHNQVQEAKGNIRVFCRCRPLSKPETIAGCASVIDFDAAKDGELCILSNGSTKKTFKFHRVYTPKDDQVDVFADAAPMVVSVLDGYNVCIFAYGQTGTGKTFTMEGTETNRGVNYRTLEELFKIANERTETYTYNISVSVLEVYNEQIRDLLAIETSKKLEIKQASEGFHHIPGIVEAKVENIRQVWNVLQAGSSAGPLDQTIMLCIMVRANNLITGECTKSKLWLVDLAGSERLAKTDVQGDRLKEAQNINRSLSALGDVISALANKSSHIPYRNSKLTHLLQDSLGGDSKTLMFVQISPSDNDLSETLSSLNFATRVRGVELGPARKQIDTSELQKMKTMLEKAKQESRSKDESLKKLEENLHNLESKAKGKDQVYKNQLDKIKELEGQLELKTSLHCQSEKQVLHLSERLKGKEESCSRLQQKVMDLENKLKQQEEIQSTTYQKKVNDLENKLREQIQQSESSTLILQHKIKELEDKVREQEKQLASTMTSESAANPLKSSTPVESKRPIREEITHEAEHRILRSLNSVNRRGSQGSVLVKENDAPHEVVVRKKRLSRNGEVENNNNNNSLVPTPVSDNNKGRFSDPPKHVPRVSRTTAKPIIASQRPVARSKTSRDPVQGIKERDSKKRMWTR</sequence>
<evidence type="ECO:0000256" key="1">
    <source>
        <dbReference type="ARBA" id="ARBA00022741"/>
    </source>
</evidence>
<dbReference type="Gene3D" id="3.40.850.10">
    <property type="entry name" value="Kinesin motor domain"/>
    <property type="match status" value="1"/>
</dbReference>
<dbReference type="PANTHER" id="PTHR47972:SF18">
    <property type="entry name" value="KINESIN-LIKE PROTEIN KIN-14R"/>
    <property type="match status" value="1"/>
</dbReference>
<dbReference type="SMART" id="SM00129">
    <property type="entry name" value="KISc"/>
    <property type="match status" value="1"/>
</dbReference>
<evidence type="ECO:0000256" key="2">
    <source>
        <dbReference type="ARBA" id="ARBA00022840"/>
    </source>
</evidence>
<keyword evidence="2 4" id="KW-0067">ATP-binding</keyword>
<evidence type="ECO:0000259" key="7">
    <source>
        <dbReference type="PROSITE" id="PS50067"/>
    </source>
</evidence>
<organism evidence="8 9">
    <name type="scientific">Rehmannia glutinosa</name>
    <name type="common">Chinese foxglove</name>
    <dbReference type="NCBI Taxonomy" id="99300"/>
    <lineage>
        <taxon>Eukaryota</taxon>
        <taxon>Viridiplantae</taxon>
        <taxon>Streptophyta</taxon>
        <taxon>Embryophyta</taxon>
        <taxon>Tracheophyta</taxon>
        <taxon>Spermatophyta</taxon>
        <taxon>Magnoliopsida</taxon>
        <taxon>eudicotyledons</taxon>
        <taxon>Gunneridae</taxon>
        <taxon>Pentapetalae</taxon>
        <taxon>asterids</taxon>
        <taxon>lamiids</taxon>
        <taxon>Lamiales</taxon>
        <taxon>Orobanchaceae</taxon>
        <taxon>Rehmannieae</taxon>
        <taxon>Rehmannia</taxon>
    </lineage>
</organism>
<gene>
    <name evidence="8" type="ORF">DH2020_040391</name>
</gene>
<dbReference type="InterPro" id="IPR019821">
    <property type="entry name" value="Kinesin_motor_CS"/>
</dbReference>
<reference evidence="8 9" key="1">
    <citation type="journal article" date="2021" name="Comput. Struct. Biotechnol. J.">
        <title>De novo genome assembly of the potent medicinal plant Rehmannia glutinosa using nanopore technology.</title>
        <authorList>
            <person name="Ma L."/>
            <person name="Dong C."/>
            <person name="Song C."/>
            <person name="Wang X."/>
            <person name="Zheng X."/>
            <person name="Niu Y."/>
            <person name="Chen S."/>
            <person name="Feng W."/>
        </authorList>
    </citation>
    <scope>NUCLEOTIDE SEQUENCE [LARGE SCALE GENOMIC DNA]</scope>
    <source>
        <strain evidence="8">DH-2019</strain>
    </source>
</reference>
<comment type="caution">
    <text evidence="8">The sequence shown here is derived from an EMBL/GenBank/DDBJ whole genome shotgun (WGS) entry which is preliminary data.</text>
</comment>
<feature type="compositionally biased region" description="Polar residues" evidence="6">
    <location>
        <begin position="1"/>
        <end position="11"/>
    </location>
</feature>
<proteinExistence type="inferred from homology"/>
<dbReference type="PROSITE" id="PS50067">
    <property type="entry name" value="KINESIN_MOTOR_2"/>
    <property type="match status" value="1"/>
</dbReference>
<name>A0ABR0UV82_REHGL</name>
<feature type="domain" description="Kinesin motor" evidence="7">
    <location>
        <begin position="391"/>
        <end position="702"/>
    </location>
</feature>
<keyword evidence="1 4" id="KW-0547">Nucleotide-binding</keyword>
<dbReference type="PROSITE" id="PS00411">
    <property type="entry name" value="KINESIN_MOTOR_1"/>
    <property type="match status" value="1"/>
</dbReference>
<dbReference type="InterPro" id="IPR001752">
    <property type="entry name" value="Kinesin_motor_dom"/>
</dbReference>
<dbReference type="Gene3D" id="2.60.120.430">
    <property type="entry name" value="Galactose-binding lectin"/>
    <property type="match status" value="1"/>
</dbReference>
<feature type="region of interest" description="Disordered" evidence="6">
    <location>
        <begin position="1"/>
        <end position="22"/>
    </location>
</feature>
<evidence type="ECO:0000256" key="6">
    <source>
        <dbReference type="SAM" id="MobiDB-lite"/>
    </source>
</evidence>
<dbReference type="SUPFAM" id="SSF52540">
    <property type="entry name" value="P-loop containing nucleoside triphosphate hydrolases"/>
    <property type="match status" value="1"/>
</dbReference>
<evidence type="ECO:0000256" key="4">
    <source>
        <dbReference type="PROSITE-ProRule" id="PRU00283"/>
    </source>
</evidence>
<comment type="similarity">
    <text evidence="4">Belongs to the TRAFAC class myosin-kinesin ATPase superfamily. Kinesin family.</text>
</comment>
<accession>A0ABR0UV82</accession>